<accession>A0A2T3ITY6</accession>
<gene>
    <name evidence="1" type="ORF">C9I99_20220</name>
</gene>
<evidence type="ECO:0000313" key="2">
    <source>
        <dbReference type="Proteomes" id="UP000241222"/>
    </source>
</evidence>
<dbReference type="OrthoDB" id="9802901at2"/>
<keyword evidence="1" id="KW-0378">Hydrolase</keyword>
<proteinExistence type="predicted"/>
<dbReference type="Proteomes" id="UP000241222">
    <property type="component" value="Unassembled WGS sequence"/>
</dbReference>
<name>A0A2T3ITY6_9GAMM</name>
<dbReference type="EMBL" id="PYMH01000012">
    <property type="protein sequence ID" value="PSU31836.1"/>
    <property type="molecule type" value="Genomic_DNA"/>
</dbReference>
<organism evidence="1 2">
    <name type="scientific">Photobacterium lutimaris</name>
    <dbReference type="NCBI Taxonomy" id="388278"/>
    <lineage>
        <taxon>Bacteria</taxon>
        <taxon>Pseudomonadati</taxon>
        <taxon>Pseudomonadota</taxon>
        <taxon>Gammaproteobacteria</taxon>
        <taxon>Vibrionales</taxon>
        <taxon>Vibrionaceae</taxon>
        <taxon>Photobacterium</taxon>
    </lineage>
</organism>
<keyword evidence="2" id="KW-1185">Reference proteome</keyword>
<dbReference type="RefSeq" id="WP_107350651.1">
    <property type="nucleotide sequence ID" value="NZ_PYMH01000012.1"/>
</dbReference>
<sequence length="184" mass="21200">MAVYNTPSDSANTAVRAFLTKVGEYYLGYSFNTGSGKGKKIWQEIREEEFQSTCAYCGVRADKLQIEHLFMFNRAEYGLHHPGNIVPCCSCCNKRTRLPGGGYTDWKQHLQQVCSTHGHEENYEARKQKIDQHFKKYNYPDLNVNELHSIRVIANSLYENIKAESEKSLLLYKQLDEAFVQEST</sequence>
<keyword evidence="1" id="KW-0540">Nuclease</keyword>
<dbReference type="GO" id="GO:0004519">
    <property type="term" value="F:endonuclease activity"/>
    <property type="evidence" value="ECO:0007669"/>
    <property type="project" value="UniProtKB-KW"/>
</dbReference>
<dbReference type="Gene3D" id="1.10.30.50">
    <property type="match status" value="1"/>
</dbReference>
<keyword evidence="1" id="KW-0255">Endonuclease</keyword>
<comment type="caution">
    <text evidence="1">The sequence shown here is derived from an EMBL/GenBank/DDBJ whole genome shotgun (WGS) entry which is preliminary data.</text>
</comment>
<protein>
    <submittedName>
        <fullName evidence="1">HNH endonuclease</fullName>
    </submittedName>
</protein>
<reference evidence="1 2" key="1">
    <citation type="submission" date="2018-03" db="EMBL/GenBank/DDBJ databases">
        <title>Whole genome sequencing of Histamine producing bacteria.</title>
        <authorList>
            <person name="Butler K."/>
        </authorList>
    </citation>
    <scope>NUCLEOTIDE SEQUENCE [LARGE SCALE GENOMIC DNA]</scope>
    <source>
        <strain evidence="1 2">JCM 13586</strain>
    </source>
</reference>
<dbReference type="AlphaFoldDB" id="A0A2T3ITY6"/>
<evidence type="ECO:0000313" key="1">
    <source>
        <dbReference type="EMBL" id="PSU31836.1"/>
    </source>
</evidence>